<dbReference type="PANTHER" id="PTHR38593">
    <property type="entry name" value="BLR2558 PROTEIN"/>
    <property type="match status" value="1"/>
</dbReference>
<feature type="region of interest" description="Disordered" evidence="1">
    <location>
        <begin position="25"/>
        <end position="58"/>
    </location>
</feature>
<gene>
    <name evidence="3" type="ORF">MTP08_07885</name>
</gene>
<dbReference type="RefSeq" id="WP_243575501.1">
    <property type="nucleotide sequence ID" value="NZ_CP094529.1"/>
</dbReference>
<dbReference type="InterPro" id="IPR012347">
    <property type="entry name" value="Ferritin-like"/>
</dbReference>
<evidence type="ECO:0000256" key="1">
    <source>
        <dbReference type="SAM" id="MobiDB-lite"/>
    </source>
</evidence>
<organism evidence="3 4">
    <name type="scientific">Chryseobacterium oryzae</name>
    <dbReference type="NCBI Taxonomy" id="2929799"/>
    <lineage>
        <taxon>Bacteria</taxon>
        <taxon>Pseudomonadati</taxon>
        <taxon>Bacteroidota</taxon>
        <taxon>Flavobacteriia</taxon>
        <taxon>Flavobacteriales</taxon>
        <taxon>Weeksellaceae</taxon>
        <taxon>Chryseobacterium group</taxon>
        <taxon>Chryseobacterium</taxon>
    </lineage>
</organism>
<feature type="domain" description="DUF4142" evidence="2">
    <location>
        <begin position="63"/>
        <end position="197"/>
    </location>
</feature>
<reference evidence="3 4" key="1">
    <citation type="submission" date="2022-03" db="EMBL/GenBank/DDBJ databases">
        <title>Chryseobacterium sp. isolated from the Andong Sikhe.</title>
        <authorList>
            <person name="Won M."/>
            <person name="Kim S.-J."/>
            <person name="Kwon S.-W."/>
        </authorList>
    </citation>
    <scope>NUCLEOTIDE SEQUENCE [LARGE SCALE GENOMIC DNA]</scope>
    <source>
        <strain evidence="3 4">ADR-1</strain>
    </source>
</reference>
<dbReference type="InterPro" id="IPR025419">
    <property type="entry name" value="DUF4142"/>
</dbReference>
<evidence type="ECO:0000313" key="3">
    <source>
        <dbReference type="EMBL" id="UOE36989.1"/>
    </source>
</evidence>
<evidence type="ECO:0000313" key="4">
    <source>
        <dbReference type="Proteomes" id="UP000831068"/>
    </source>
</evidence>
<name>A0ABY4BE09_9FLAO</name>
<dbReference type="PANTHER" id="PTHR38593:SF1">
    <property type="entry name" value="BLR2558 PROTEIN"/>
    <property type="match status" value="1"/>
</dbReference>
<proteinExistence type="predicted"/>
<dbReference type="Pfam" id="PF13628">
    <property type="entry name" value="DUF4142"/>
    <property type="match status" value="1"/>
</dbReference>
<dbReference type="Gene3D" id="1.20.1260.10">
    <property type="match status" value="1"/>
</dbReference>
<accession>A0ABY4BE09</accession>
<dbReference type="Proteomes" id="UP000831068">
    <property type="component" value="Chromosome"/>
</dbReference>
<dbReference type="EMBL" id="CP094529">
    <property type="protein sequence ID" value="UOE36989.1"/>
    <property type="molecule type" value="Genomic_DNA"/>
</dbReference>
<dbReference type="PROSITE" id="PS51257">
    <property type="entry name" value="PROKAR_LIPOPROTEIN"/>
    <property type="match status" value="1"/>
</dbReference>
<protein>
    <submittedName>
        <fullName evidence="3">DUF4142 domain-containing protein</fullName>
    </submittedName>
</protein>
<sequence>MKNSILTVLAVATIVSCNKKETTIAGSNSDSLTMSTSDSPTTLNDSATTADNMGTDNTMLSSQDKMFADAASTGSMMEVMTGKLAETNASSAAVKSLAAMIVKDHTMAGEELKKWASANNYSLPAAMTTEQQAMFDELKMKKGAEFDKAYAKMMVSDHKKDIDAFKKQSSEGKDTSLKTFASNTVPTLEKHLKEAQKVDSSMK</sequence>
<evidence type="ECO:0000259" key="2">
    <source>
        <dbReference type="Pfam" id="PF13628"/>
    </source>
</evidence>
<keyword evidence="4" id="KW-1185">Reference proteome</keyword>